<accession>A0AAU8IG99</accession>
<name>A0AAU8IG99_9BACL</name>
<sequence>MAIPSEKIKSELAELRKQAMKRKNDPNLRHKMNSKEKGIYNQNSKDMQEVQFRSMK</sequence>
<dbReference type="AlphaFoldDB" id="A0AAU8IG99"/>
<dbReference type="EMBL" id="CP159510">
    <property type="protein sequence ID" value="XCJ16985.1"/>
    <property type="molecule type" value="Genomic_DNA"/>
</dbReference>
<protein>
    <submittedName>
        <fullName evidence="2">Uncharacterized protein</fullName>
    </submittedName>
</protein>
<feature type="compositionally biased region" description="Basic and acidic residues" evidence="1">
    <location>
        <begin position="19"/>
        <end position="38"/>
    </location>
</feature>
<reference evidence="2" key="1">
    <citation type="submission" date="2024-06" db="EMBL/GenBank/DDBJ databases">
        <authorList>
            <person name="Fan A."/>
            <person name="Zhang F.Y."/>
            <person name="Zhang L."/>
        </authorList>
    </citation>
    <scope>NUCLEOTIDE SEQUENCE</scope>
    <source>
        <strain evidence="2">Y61</strain>
    </source>
</reference>
<proteinExistence type="predicted"/>
<evidence type="ECO:0000313" key="2">
    <source>
        <dbReference type="EMBL" id="XCJ16985.1"/>
    </source>
</evidence>
<gene>
    <name evidence="2" type="ORF">ABNN70_00020</name>
</gene>
<feature type="region of interest" description="Disordered" evidence="1">
    <location>
        <begin position="19"/>
        <end position="56"/>
    </location>
</feature>
<organism evidence="2">
    <name type="scientific">Sporolactobacillus sp. Y61</name>
    <dbReference type="NCBI Taxonomy" id="3160863"/>
    <lineage>
        <taxon>Bacteria</taxon>
        <taxon>Bacillati</taxon>
        <taxon>Bacillota</taxon>
        <taxon>Bacilli</taxon>
        <taxon>Bacillales</taxon>
        <taxon>Sporolactobacillaceae</taxon>
        <taxon>Sporolactobacillus</taxon>
    </lineage>
</organism>
<dbReference type="RefSeq" id="WP_353948319.1">
    <property type="nucleotide sequence ID" value="NZ_CP159510.1"/>
</dbReference>
<evidence type="ECO:0000256" key="1">
    <source>
        <dbReference type="SAM" id="MobiDB-lite"/>
    </source>
</evidence>